<dbReference type="Proteomes" id="UP000018208">
    <property type="component" value="Unassembled WGS sequence"/>
</dbReference>
<keyword evidence="2" id="KW-1185">Reference proteome</keyword>
<sequence>MEWNVRARTRGRERCDFCSGATQEYEAGLCARARAAAPGLLGRANFGRQPAPCFSYCALCASIQQPPLQHRTSGRSQKQQPSEVSYTYHTSFPQMFNLEKTNYASIQRNRSTIARSPPRVTAHVSFVNQPDVPEPFDIAARCLNSSSEELPAPITLVPASSAPEPVARLRKNGSLFLDHRQARRGSFVDLPLPRLTPKTPLEVFREIALLPVEPVNDPKETEFQEAFAFGSGVSLRSLEMGTLFGRILYHFPHQKRAFRVSTKADRLFKIHKPQPSGILNSVDRIVEQVEMANLVDNYFRLKAGRKLQRIQSVLGMDQ</sequence>
<proteinExistence type="predicted"/>
<dbReference type="EMBL" id="AUWU02000001">
    <property type="protein sequence ID" value="KAH0577122.1"/>
    <property type="molecule type" value="Genomic_DNA"/>
</dbReference>
<reference evidence="1 2" key="1">
    <citation type="journal article" date="2014" name="PLoS Genet.">
        <title>The Genome of Spironucleus salmonicida Highlights a Fish Pathogen Adapted to Fluctuating Environments.</title>
        <authorList>
            <person name="Xu F."/>
            <person name="Jerlstrom-Hultqvist J."/>
            <person name="Einarsson E."/>
            <person name="Astvaldsson A."/>
            <person name="Svard S.G."/>
            <person name="Andersson J.O."/>
        </authorList>
    </citation>
    <scope>NUCLEOTIDE SEQUENCE [LARGE SCALE GENOMIC DNA]</scope>
    <source>
        <strain evidence="1 2">ATCC 50377</strain>
    </source>
</reference>
<protein>
    <submittedName>
        <fullName evidence="1">Uncharacterized protein</fullName>
    </submittedName>
</protein>
<evidence type="ECO:0000313" key="2">
    <source>
        <dbReference type="Proteomes" id="UP000018208"/>
    </source>
</evidence>
<name>A0A9P8M045_9EUKA</name>
<organism evidence="1 2">
    <name type="scientific">Spironucleus salmonicida</name>
    <dbReference type="NCBI Taxonomy" id="348837"/>
    <lineage>
        <taxon>Eukaryota</taxon>
        <taxon>Metamonada</taxon>
        <taxon>Diplomonadida</taxon>
        <taxon>Hexamitidae</taxon>
        <taxon>Hexamitinae</taxon>
        <taxon>Spironucleus</taxon>
    </lineage>
</organism>
<gene>
    <name evidence="1" type="ORF">SS50377_20472</name>
</gene>
<accession>A0A9P8M045</accession>
<dbReference type="AlphaFoldDB" id="A0A9P8M045"/>
<evidence type="ECO:0000313" key="1">
    <source>
        <dbReference type="EMBL" id="KAH0577122.1"/>
    </source>
</evidence>
<dbReference type="RefSeq" id="XP_067767895.1">
    <property type="nucleotide sequence ID" value="XM_067904413.1"/>
</dbReference>
<dbReference type="GeneID" id="94294495"/>
<dbReference type="KEGG" id="ssao:94294495"/>
<comment type="caution">
    <text evidence="1">The sequence shown here is derived from an EMBL/GenBank/DDBJ whole genome shotgun (WGS) entry which is preliminary data.</text>
</comment>